<comment type="caution">
    <text evidence="2">The sequence shown here is derived from an EMBL/GenBank/DDBJ whole genome shotgun (WGS) entry which is preliminary data.</text>
</comment>
<name>A0A9D1NFZ6_9FIRM</name>
<dbReference type="EMBL" id="DVOJ01000015">
    <property type="protein sequence ID" value="HIV01846.1"/>
    <property type="molecule type" value="Genomic_DNA"/>
</dbReference>
<evidence type="ECO:0000313" key="2">
    <source>
        <dbReference type="EMBL" id="HIV01846.1"/>
    </source>
</evidence>
<dbReference type="Proteomes" id="UP000886861">
    <property type="component" value="Unassembled WGS sequence"/>
</dbReference>
<organism evidence="2 3">
    <name type="scientific">Candidatus Caccopulliclostridium gallistercoris</name>
    <dbReference type="NCBI Taxonomy" id="2840719"/>
    <lineage>
        <taxon>Bacteria</taxon>
        <taxon>Bacillati</taxon>
        <taxon>Bacillota</taxon>
        <taxon>Clostridia</taxon>
        <taxon>Candidatus Caccopulliclostridium</taxon>
    </lineage>
</organism>
<feature type="signal peptide" evidence="1">
    <location>
        <begin position="1"/>
        <end position="18"/>
    </location>
</feature>
<reference evidence="2" key="2">
    <citation type="journal article" date="2021" name="PeerJ">
        <title>Extensive microbial diversity within the chicken gut microbiome revealed by metagenomics and culture.</title>
        <authorList>
            <person name="Gilroy R."/>
            <person name="Ravi A."/>
            <person name="Getino M."/>
            <person name="Pursley I."/>
            <person name="Horton D.L."/>
            <person name="Alikhan N.F."/>
            <person name="Baker D."/>
            <person name="Gharbi K."/>
            <person name="Hall N."/>
            <person name="Watson M."/>
            <person name="Adriaenssens E.M."/>
            <person name="Foster-Nyarko E."/>
            <person name="Jarju S."/>
            <person name="Secka A."/>
            <person name="Antonio M."/>
            <person name="Oren A."/>
            <person name="Chaudhuri R.R."/>
            <person name="La Ragione R."/>
            <person name="Hildebrand F."/>
            <person name="Pallen M.J."/>
        </authorList>
    </citation>
    <scope>NUCLEOTIDE SEQUENCE</scope>
    <source>
        <strain evidence="2">CHK186-9395</strain>
    </source>
</reference>
<feature type="chain" id="PRO_5038350649" description="DUF3829 domain-containing protein" evidence="1">
    <location>
        <begin position="19"/>
        <end position="325"/>
    </location>
</feature>
<keyword evidence="1" id="KW-0732">Signal</keyword>
<proteinExistence type="predicted"/>
<accession>A0A9D1NFZ6</accession>
<dbReference type="AlphaFoldDB" id="A0A9D1NFZ6"/>
<sequence length="325" mass="37325">MKKIVILALTLCMCLPLAACGEDDTFWTQTLSQFELILGSDETPKNEDLFLGAELTYSSNIEDALDPNFFEAIFQYEAVREFVELNTYEEMLHLSFNMAVRYYKNFGLITLNTTDGNVRQAHENLRTGIEELSEEVSAFRTAKADFEKALEGIEAKDLYQSEITMQELKEYKRAFSSLILKTSEVNHEFLNTYELSYSQIKTAEDTDISYCYNSSIAQIVYAYNLYAFGEFDGDYTENEEVLSYINILNLAIQNFTNDNFDAWHDIYTRFLVEIELYKTALNEVDLLNTENLDSEGVAYVNKINNFLNDYVQVLYSATAGLIKGN</sequence>
<evidence type="ECO:0000313" key="3">
    <source>
        <dbReference type="Proteomes" id="UP000886861"/>
    </source>
</evidence>
<evidence type="ECO:0000256" key="1">
    <source>
        <dbReference type="SAM" id="SignalP"/>
    </source>
</evidence>
<gene>
    <name evidence="2" type="ORF">IAA62_04775</name>
</gene>
<reference evidence="2" key="1">
    <citation type="submission" date="2020-10" db="EMBL/GenBank/DDBJ databases">
        <authorList>
            <person name="Gilroy R."/>
        </authorList>
    </citation>
    <scope>NUCLEOTIDE SEQUENCE</scope>
    <source>
        <strain evidence="2">CHK186-9395</strain>
    </source>
</reference>
<protein>
    <recommendedName>
        <fullName evidence="4">DUF3829 domain-containing protein</fullName>
    </recommendedName>
</protein>
<evidence type="ECO:0008006" key="4">
    <source>
        <dbReference type="Google" id="ProtNLM"/>
    </source>
</evidence>